<dbReference type="InterPro" id="IPR006530">
    <property type="entry name" value="YD"/>
</dbReference>
<feature type="domain" description="Teneurin-like YD-shell" evidence="4">
    <location>
        <begin position="206"/>
        <end position="365"/>
    </location>
</feature>
<sequence length="787" mass="84521">MRTKISSCWLGGKLARLVSSCALLLVASTAHADDCWTLYSKSGATPGTASCRLDVASNTPSGMGSYGCRNDIAAIDEWCATPTDPDESCPVADPVYSANGKVTLSENDFRSGDGMPLTFTRSYLSSPFLKSATAMGPVWMNNWQRQLNVAGTSGSSPQVSAYRANGQPLTFLLTNGQWKTSSFSGFALAQNSSGWVLTDLTTDTVESYSAQGVLLSETTHSGFTRTLSYDGAGRLTAINQRAAGAVPKYELLSIKLEYDTLGRIYRMTDPSGGLTQYGYDGSSNLVSVTWPDGYVRRYVYDDSRFKNALTGVIDESGSRIATWTYDARGRAISATHPDTTQNVQFTYGNGSTTISWTDGSGTINFASIAGMLRMTGGSTADGTESRTLDSSGNLLQKTAPDGSAAYSYDAAGRPVRAAVSSASGTVITSVRYADATSLHPSLVATPGKMRAFVYDAGGNVTGYSEFDTSDTTGASGFDATGTGNKLTVGARYDANNRLAQATVYVNGVKTEDWVYFPDETGNLQTAQELVSRWLLGAVDRDASNRVTRATGNYREARFTYDKRGRVSRFTYNEDATALTAGLKRFLTVDYSYTPDGRVAGRTGTAARNGGAAQAISSDEIDQWINNYETGADPVGPPANLSGSRKALKASGTTAITPVCTECYVFTKAKLAWKLFYRGLTVTQTGQPVQGDVPELQITAQEQVPFPILMPEQNGQSKRAVLYAQLFQNNGDSDSGFVKCAYGKPITKRCREVHERCQIKCADTTFPTGNYGVSFFRCMNQCKSDQDC</sequence>
<keyword evidence="2" id="KW-0732">Signal</keyword>
<dbReference type="EMBL" id="CAJNBK010000016">
    <property type="protein sequence ID" value="CAE6791871.1"/>
    <property type="molecule type" value="Genomic_DNA"/>
</dbReference>
<dbReference type="InterPro" id="IPR031325">
    <property type="entry name" value="RHS_repeat"/>
</dbReference>
<dbReference type="InterPro" id="IPR045351">
    <property type="entry name" value="DUF6531"/>
</dbReference>
<name>A0ABN7MDC0_9BURK</name>
<dbReference type="Pfam" id="PF05593">
    <property type="entry name" value="RHS_repeat"/>
    <property type="match status" value="1"/>
</dbReference>
<dbReference type="RefSeq" id="WP_211613752.1">
    <property type="nucleotide sequence ID" value="NZ_CAJNBK010000016.1"/>
</dbReference>
<feature type="chain" id="PRO_5045037183" description="YD repeat-containing protein" evidence="2">
    <location>
        <begin position="33"/>
        <end position="787"/>
    </location>
</feature>
<feature type="signal peptide" evidence="2">
    <location>
        <begin position="1"/>
        <end position="32"/>
    </location>
</feature>
<evidence type="ECO:0000259" key="4">
    <source>
        <dbReference type="Pfam" id="PF25023"/>
    </source>
</evidence>
<dbReference type="NCBIfam" id="TIGR01643">
    <property type="entry name" value="YD_repeat_2x"/>
    <property type="match status" value="2"/>
</dbReference>
<dbReference type="Proteomes" id="UP000672526">
    <property type="component" value="Unassembled WGS sequence"/>
</dbReference>
<dbReference type="Pfam" id="PF20148">
    <property type="entry name" value="DUF6531"/>
    <property type="match status" value="1"/>
</dbReference>
<gene>
    <name evidence="5" type="ORF">R69888_04796</name>
</gene>
<dbReference type="InterPro" id="IPR050708">
    <property type="entry name" value="T6SS_VgrG/RHS"/>
</dbReference>
<dbReference type="PANTHER" id="PTHR32305:SF15">
    <property type="entry name" value="PROTEIN RHSA-RELATED"/>
    <property type="match status" value="1"/>
</dbReference>
<proteinExistence type="predicted"/>
<protein>
    <recommendedName>
        <fullName evidence="7">YD repeat-containing protein</fullName>
    </recommendedName>
</protein>
<reference evidence="5 6" key="1">
    <citation type="submission" date="2021-02" db="EMBL/GenBank/DDBJ databases">
        <authorList>
            <person name="Vanwijnsberghe S."/>
        </authorList>
    </citation>
    <scope>NUCLEOTIDE SEQUENCE [LARGE SCALE GENOMIC DNA]</scope>
    <source>
        <strain evidence="5 6">LMG 31837</strain>
    </source>
</reference>
<organism evidence="5 6">
    <name type="scientific">Paraburkholderia haematera</name>
    <dbReference type="NCBI Taxonomy" id="2793077"/>
    <lineage>
        <taxon>Bacteria</taxon>
        <taxon>Pseudomonadati</taxon>
        <taxon>Pseudomonadota</taxon>
        <taxon>Betaproteobacteria</taxon>
        <taxon>Burkholderiales</taxon>
        <taxon>Burkholderiaceae</taxon>
        <taxon>Paraburkholderia</taxon>
    </lineage>
</organism>
<feature type="domain" description="DUF6531" evidence="3">
    <location>
        <begin position="93"/>
        <end position="171"/>
    </location>
</feature>
<comment type="caution">
    <text evidence="5">The sequence shown here is derived from an EMBL/GenBank/DDBJ whole genome shotgun (WGS) entry which is preliminary data.</text>
</comment>
<evidence type="ECO:0000313" key="5">
    <source>
        <dbReference type="EMBL" id="CAE6791871.1"/>
    </source>
</evidence>
<evidence type="ECO:0000256" key="2">
    <source>
        <dbReference type="SAM" id="SignalP"/>
    </source>
</evidence>
<dbReference type="InterPro" id="IPR056823">
    <property type="entry name" value="TEN-like_YD-shell"/>
</dbReference>
<keyword evidence="6" id="KW-1185">Reference proteome</keyword>
<dbReference type="Pfam" id="PF25023">
    <property type="entry name" value="TEN_YD-shell"/>
    <property type="match status" value="1"/>
</dbReference>
<dbReference type="Gene3D" id="2.180.10.10">
    <property type="entry name" value="RHS repeat-associated core"/>
    <property type="match status" value="1"/>
</dbReference>
<evidence type="ECO:0000313" key="6">
    <source>
        <dbReference type="Proteomes" id="UP000672526"/>
    </source>
</evidence>
<keyword evidence="1" id="KW-0677">Repeat</keyword>
<dbReference type="PANTHER" id="PTHR32305">
    <property type="match status" value="1"/>
</dbReference>
<evidence type="ECO:0008006" key="7">
    <source>
        <dbReference type="Google" id="ProtNLM"/>
    </source>
</evidence>
<evidence type="ECO:0000256" key="1">
    <source>
        <dbReference type="ARBA" id="ARBA00022737"/>
    </source>
</evidence>
<accession>A0ABN7MDC0</accession>
<evidence type="ECO:0000259" key="3">
    <source>
        <dbReference type="Pfam" id="PF20148"/>
    </source>
</evidence>